<evidence type="ECO:0000259" key="13">
    <source>
        <dbReference type="PROSITE" id="PS51198"/>
    </source>
</evidence>
<gene>
    <name evidence="15" type="ORF">D934_01115</name>
</gene>
<keyword evidence="7" id="KW-0413">Isomerase</keyword>
<protein>
    <recommendedName>
        <fullName evidence="9">DNA 3'-5' helicase</fullName>
        <ecNumber evidence="9">5.6.2.4</ecNumber>
    </recommendedName>
    <alternativeName>
        <fullName evidence="10">DNA 3'-5' helicase II</fullName>
    </alternativeName>
</protein>
<dbReference type="NCBIfam" id="NF008743">
    <property type="entry name" value="PRK11773.1"/>
    <property type="match status" value="1"/>
</dbReference>
<dbReference type="HOGENOM" id="CLU_004585_5_2_6"/>
<evidence type="ECO:0000256" key="4">
    <source>
        <dbReference type="ARBA" id="ARBA00022806"/>
    </source>
</evidence>
<dbReference type="Proteomes" id="UP000027215">
    <property type="component" value="Chromosome"/>
</dbReference>
<evidence type="ECO:0000256" key="2">
    <source>
        <dbReference type="ARBA" id="ARBA00022741"/>
    </source>
</evidence>
<reference evidence="15 16" key="1">
    <citation type="submission" date="2013-08" db="EMBL/GenBank/DDBJ databases">
        <authorList>
            <person name="Stouthamer R."/>
            <person name="Nunney L."/>
        </authorList>
    </citation>
    <scope>NUCLEOTIDE SEQUENCE [LARGE SCALE GENOMIC DNA]</scope>
    <source>
        <strain evidence="16">ann-1</strain>
    </source>
</reference>
<dbReference type="Pfam" id="PF13361">
    <property type="entry name" value="UvrD_C"/>
    <property type="match status" value="1"/>
</dbReference>
<dbReference type="InterPro" id="IPR013986">
    <property type="entry name" value="DExx_box_DNA_helicase_dom_sf"/>
</dbReference>
<dbReference type="Pfam" id="PF21196">
    <property type="entry name" value="PcrA_UvrD_tudor"/>
    <property type="match status" value="1"/>
</dbReference>
<dbReference type="Gene3D" id="1.10.486.10">
    <property type="entry name" value="PCRA, domain 4"/>
    <property type="match status" value="1"/>
</dbReference>
<dbReference type="Pfam" id="PF00580">
    <property type="entry name" value="UvrD-helicase"/>
    <property type="match status" value="1"/>
</dbReference>
<evidence type="ECO:0000259" key="14">
    <source>
        <dbReference type="PROSITE" id="PS51217"/>
    </source>
</evidence>
<dbReference type="InterPro" id="IPR014017">
    <property type="entry name" value="DNA_helicase_UvrD-like_C"/>
</dbReference>
<dbReference type="InterPro" id="IPR014016">
    <property type="entry name" value="UvrD-like_ATP-bd"/>
</dbReference>
<dbReference type="InterPro" id="IPR000212">
    <property type="entry name" value="DNA_helicase_UvrD/REP"/>
</dbReference>
<name>A0A060H131_XYLFS</name>
<dbReference type="GO" id="GO:0005829">
    <property type="term" value="C:cytosol"/>
    <property type="evidence" value="ECO:0007669"/>
    <property type="project" value="TreeGrafter"/>
</dbReference>
<organism evidence="15 16">
    <name type="scientific">Xylella fastidiosa subsp. sandyi Ann-1</name>
    <dbReference type="NCBI Taxonomy" id="155920"/>
    <lineage>
        <taxon>Bacteria</taxon>
        <taxon>Pseudomonadati</taxon>
        <taxon>Pseudomonadota</taxon>
        <taxon>Gammaproteobacteria</taxon>
        <taxon>Lysobacterales</taxon>
        <taxon>Lysobacteraceae</taxon>
        <taxon>Xylella</taxon>
    </lineage>
</organism>
<dbReference type="NCBIfam" id="TIGR01075">
    <property type="entry name" value="uvrD"/>
    <property type="match status" value="1"/>
</dbReference>
<proteinExistence type="inferred from homology"/>
<keyword evidence="6" id="KW-0238">DNA-binding</keyword>
<evidence type="ECO:0000256" key="8">
    <source>
        <dbReference type="ARBA" id="ARBA00034617"/>
    </source>
</evidence>
<dbReference type="EC" id="5.6.2.4" evidence="9"/>
<dbReference type="GO" id="GO:0033202">
    <property type="term" value="C:DNA helicase complex"/>
    <property type="evidence" value="ECO:0007669"/>
    <property type="project" value="TreeGrafter"/>
</dbReference>
<dbReference type="AlphaFoldDB" id="A0A060H131"/>
<comment type="similarity">
    <text evidence="1">Belongs to the helicase family. UvrD subfamily.</text>
</comment>
<feature type="binding site" evidence="12">
    <location>
        <begin position="29"/>
        <end position="36"/>
    </location>
    <ligand>
        <name>ATP</name>
        <dbReference type="ChEBI" id="CHEBI:30616"/>
    </ligand>
</feature>
<dbReference type="Gene3D" id="3.40.50.300">
    <property type="entry name" value="P-loop containing nucleotide triphosphate hydrolases"/>
    <property type="match status" value="2"/>
</dbReference>
<keyword evidence="4 12" id="KW-0347">Helicase</keyword>
<evidence type="ECO:0000313" key="16">
    <source>
        <dbReference type="Proteomes" id="UP000027215"/>
    </source>
</evidence>
<dbReference type="SUPFAM" id="SSF52540">
    <property type="entry name" value="P-loop containing nucleoside triphosphate hydrolases"/>
    <property type="match status" value="1"/>
</dbReference>
<accession>A0A060H131</accession>
<dbReference type="GO" id="GO:0006260">
    <property type="term" value="P:DNA replication"/>
    <property type="evidence" value="ECO:0007669"/>
    <property type="project" value="InterPro"/>
</dbReference>
<dbReference type="FunFam" id="1.10.486.10:FF:000003">
    <property type="entry name" value="ATP-dependent DNA helicase"/>
    <property type="match status" value="1"/>
</dbReference>
<dbReference type="InterPro" id="IPR027417">
    <property type="entry name" value="P-loop_NTPase"/>
</dbReference>
<dbReference type="GO" id="GO:0043138">
    <property type="term" value="F:3'-5' DNA helicase activity"/>
    <property type="evidence" value="ECO:0007669"/>
    <property type="project" value="UniProtKB-EC"/>
</dbReference>
<dbReference type="InterPro" id="IPR005753">
    <property type="entry name" value="DNA_helicase_ATP-dep_UvrD"/>
</dbReference>
<comment type="catalytic activity">
    <reaction evidence="11">
        <text>ATP + H2O = ADP + phosphate + H(+)</text>
        <dbReference type="Rhea" id="RHEA:13065"/>
        <dbReference type="ChEBI" id="CHEBI:15377"/>
        <dbReference type="ChEBI" id="CHEBI:15378"/>
        <dbReference type="ChEBI" id="CHEBI:30616"/>
        <dbReference type="ChEBI" id="CHEBI:43474"/>
        <dbReference type="ChEBI" id="CHEBI:456216"/>
        <dbReference type="EC" id="5.6.2.4"/>
    </reaction>
</comment>
<evidence type="ECO:0000256" key="12">
    <source>
        <dbReference type="PROSITE-ProRule" id="PRU00560"/>
    </source>
</evidence>
<dbReference type="KEGG" id="xfs:D934_01115"/>
<dbReference type="PATRIC" id="fig|155920.8.peg.267"/>
<dbReference type="CDD" id="cd17932">
    <property type="entry name" value="DEXQc_UvrD"/>
    <property type="match status" value="1"/>
</dbReference>
<dbReference type="GO" id="GO:0009314">
    <property type="term" value="P:response to radiation"/>
    <property type="evidence" value="ECO:0007669"/>
    <property type="project" value="UniProtKB-ARBA"/>
</dbReference>
<dbReference type="PANTHER" id="PTHR11070:SF2">
    <property type="entry name" value="ATP-DEPENDENT DNA HELICASE SRS2"/>
    <property type="match status" value="1"/>
</dbReference>
<evidence type="ECO:0000256" key="1">
    <source>
        <dbReference type="ARBA" id="ARBA00009922"/>
    </source>
</evidence>
<dbReference type="PROSITE" id="PS51217">
    <property type="entry name" value="UVRD_HELICASE_CTER"/>
    <property type="match status" value="1"/>
</dbReference>
<dbReference type="GO" id="GO:0003677">
    <property type="term" value="F:DNA binding"/>
    <property type="evidence" value="ECO:0007669"/>
    <property type="project" value="UniProtKB-KW"/>
</dbReference>
<evidence type="ECO:0000256" key="9">
    <source>
        <dbReference type="ARBA" id="ARBA00034808"/>
    </source>
</evidence>
<dbReference type="EMBL" id="CP006696">
    <property type="protein sequence ID" value="AIC09233.1"/>
    <property type="molecule type" value="Genomic_DNA"/>
</dbReference>
<comment type="catalytic activity">
    <reaction evidence="8">
        <text>Couples ATP hydrolysis with the unwinding of duplex DNA by translocating in the 3'-5' direction.</text>
        <dbReference type="EC" id="5.6.2.4"/>
    </reaction>
</comment>
<dbReference type="RefSeq" id="WP_024748822.1">
    <property type="nucleotide sequence ID" value="NZ_CP006696.1"/>
</dbReference>
<dbReference type="GO" id="GO:0000725">
    <property type="term" value="P:recombinational repair"/>
    <property type="evidence" value="ECO:0007669"/>
    <property type="project" value="TreeGrafter"/>
</dbReference>
<dbReference type="FunFam" id="1.10.10.160:FF:000001">
    <property type="entry name" value="ATP-dependent DNA helicase"/>
    <property type="match status" value="1"/>
</dbReference>
<keyword evidence="5 12" id="KW-0067">ATP-binding</keyword>
<evidence type="ECO:0000256" key="6">
    <source>
        <dbReference type="ARBA" id="ARBA00023125"/>
    </source>
</evidence>
<evidence type="ECO:0000313" key="15">
    <source>
        <dbReference type="EMBL" id="AIC09233.1"/>
    </source>
</evidence>
<dbReference type="GO" id="GO:0016887">
    <property type="term" value="F:ATP hydrolysis activity"/>
    <property type="evidence" value="ECO:0007669"/>
    <property type="project" value="RHEA"/>
</dbReference>
<keyword evidence="3 12" id="KW-0378">Hydrolase</keyword>
<feature type="domain" description="UvrD-like helicase ATP-binding" evidence="13">
    <location>
        <begin position="8"/>
        <end position="287"/>
    </location>
</feature>
<dbReference type="CDD" id="cd18807">
    <property type="entry name" value="SF1_C_UvrD"/>
    <property type="match status" value="1"/>
</dbReference>
<evidence type="ECO:0000256" key="3">
    <source>
        <dbReference type="ARBA" id="ARBA00022801"/>
    </source>
</evidence>
<dbReference type="PROSITE" id="PS51198">
    <property type="entry name" value="UVRD_HELICASE_ATP_BIND"/>
    <property type="match status" value="1"/>
</dbReference>
<feature type="domain" description="UvrD-like helicase C-terminal" evidence="14">
    <location>
        <begin position="288"/>
        <end position="570"/>
    </location>
</feature>
<dbReference type="GO" id="GO:0005524">
    <property type="term" value="F:ATP binding"/>
    <property type="evidence" value="ECO:0007669"/>
    <property type="project" value="UniProtKB-UniRule"/>
</dbReference>
<sequence>MNVSHVLDHLNQNQREAVAAAPGHYLILAGAGSGKTRVLTHRIVWLNEVNGVPTHSMMAVTFTNKAAGEIQQRIDLQLRHGKRGMWIGTFHSLAHRLLRLHWNDATLPENFQVIDSDDQLRLVKRVIQSLGLNDTLFPPKQAMWWINTQKDEGRRPEHIQPESHDDWIETQRRIYTEYQERCNRAGLVDFSELLLRAHELLRDTPALLTHYRSRFREILIDEFQDTNAIQYAFVRVLANDTGHIFAVGDDDQAIYGWRGAKVEHVQHFLKDFPNVQTIRLEQNYRSSANILDAANAIIAHNPDRIGKRLWTESGVGESIDLYAAYNEIDEARYIVERARQWVRDGGSYGEIAVLYRSNAQSRAFEEVLQSEHMPYRVYGGMRFFERAEIKDALAYLRLLANRSDDAAFERVVNTPVRGIGERTLDEVRHLARTQGLALWDAAMACTQSTTLTARARNALASFLNLLQQLALETNQMDLAERIDHMLQRSELRQHWKKEARGSLDAESRQENLDELVSVASRFVLPQNDEDTPIMTELDAFLSYACLESGDGQVQAGEEGVQLMTLHSAKGLEFPLVFLVGLENGLFPSARCLDEHGRLEEERRLAYVGITRARHKLILSYAQARRIHGKDNYNVPSRFLREIPQDLLHEVRPTIQVSHQPPLGAAQRPAHDERDAAPIKLGVNVIHPTFGCGVVVDYEGSGAHTRVQIKFDDAGTKWLVMAYAKLSVV</sequence>
<evidence type="ECO:0000256" key="11">
    <source>
        <dbReference type="ARBA" id="ARBA00048988"/>
    </source>
</evidence>
<dbReference type="Gene3D" id="1.10.10.160">
    <property type="match status" value="1"/>
</dbReference>
<keyword evidence="2 12" id="KW-0547">Nucleotide-binding</keyword>
<evidence type="ECO:0000256" key="7">
    <source>
        <dbReference type="ARBA" id="ARBA00023235"/>
    </source>
</evidence>
<evidence type="ECO:0000256" key="10">
    <source>
        <dbReference type="ARBA" id="ARBA00034923"/>
    </source>
</evidence>
<evidence type="ECO:0000256" key="5">
    <source>
        <dbReference type="ARBA" id="ARBA00022840"/>
    </source>
</evidence>
<dbReference type="PANTHER" id="PTHR11070">
    <property type="entry name" value="UVRD / RECB / PCRA DNA HELICASE FAMILY MEMBER"/>
    <property type="match status" value="1"/>
</dbReference>